<dbReference type="EMBL" id="CP149822">
    <property type="protein sequence ID" value="WZN41025.1"/>
    <property type="molecule type" value="Genomic_DNA"/>
</dbReference>
<sequence length="540" mass="60285">MKKFSFSIPLLAATMLAATFSCEKKNVEYRDMQPVREVNMSTYDFIKSANKGGLYDTLIYLLDKTGLADKLKAGNVTFFVPQDFSIRAAMYDVNFTREKRGDPGNWTVDSIRIGIWDTLLSRYMLEGRYDLDTLRYADGMNLVTPYGYEMNGKAIITTASGIEGGGSTVIQFSDKNESRIMKNWVMATTEAANLKTTSGIVHMLEPKHIFGFSSFSRMSYPPVRRPYFANPLPIPGHIELGYYDHGGEGLAYHDNEIAARGTSSFRKDEGVDLDNCSEGLYNTGYTNIGEWLRFTVQVNYAGRYRLYCKVASPNDHGRLRIEVDDVNVSGSMVVPKSGGYQNWRTLMVDNIQLTEGTKTIYHYLETGGYNAGRFAFIPMDRVPYNIQPHSIPGNIFATEFDFGLPNESYYDSDEGNKANGKAEHRVFEGPDCEKVNEMPGTYAISHGVKGEWLTYSVDVKQDGDYQIVFRTSGTGAAGKLRLEMDGTDITGTVAVPVTGAYGTYKDFNGPVVHLTAGRHILKYVNGDAGFNLYQIKFIAQ</sequence>
<organism evidence="4 5">
    <name type="scientific">Chitinophaga pollutisoli</name>
    <dbReference type="NCBI Taxonomy" id="3133966"/>
    <lineage>
        <taxon>Bacteria</taxon>
        <taxon>Pseudomonadati</taxon>
        <taxon>Bacteroidota</taxon>
        <taxon>Chitinophagia</taxon>
        <taxon>Chitinophagales</taxon>
        <taxon>Chitinophagaceae</taxon>
        <taxon>Chitinophaga</taxon>
    </lineage>
</organism>
<evidence type="ECO:0000256" key="2">
    <source>
        <dbReference type="SAM" id="SignalP"/>
    </source>
</evidence>
<dbReference type="CDD" id="cd04080">
    <property type="entry name" value="CBM6_cellulase-like"/>
    <property type="match status" value="2"/>
</dbReference>
<keyword evidence="5" id="KW-1185">Reference proteome</keyword>
<dbReference type="InterPro" id="IPR006584">
    <property type="entry name" value="Cellulose-bd_IV"/>
</dbReference>
<dbReference type="RefSeq" id="WP_341835886.1">
    <property type="nucleotide sequence ID" value="NZ_CP149822.1"/>
</dbReference>
<dbReference type="InterPro" id="IPR036378">
    <property type="entry name" value="FAS1_dom_sf"/>
</dbReference>
<proteinExistence type="predicted"/>
<dbReference type="Proteomes" id="UP001485459">
    <property type="component" value="Chromosome"/>
</dbReference>
<dbReference type="Pfam" id="PF03422">
    <property type="entry name" value="CBM_6"/>
    <property type="match status" value="2"/>
</dbReference>
<dbReference type="PROSITE" id="PS51175">
    <property type="entry name" value="CBM6"/>
    <property type="match status" value="2"/>
</dbReference>
<gene>
    <name evidence="4" type="ORF">WJU16_23980</name>
</gene>
<evidence type="ECO:0000313" key="5">
    <source>
        <dbReference type="Proteomes" id="UP001485459"/>
    </source>
</evidence>
<reference evidence="5" key="1">
    <citation type="submission" date="2024-03" db="EMBL/GenBank/DDBJ databases">
        <title>Chitinophaga horti sp. nov., isolated from garden soil.</title>
        <authorList>
            <person name="Lee D.S."/>
            <person name="Han D.M."/>
            <person name="Baek J.H."/>
            <person name="Choi D.G."/>
            <person name="Jeon J.H."/>
            <person name="Jeon C.O."/>
        </authorList>
    </citation>
    <scope>NUCLEOTIDE SEQUENCE [LARGE SCALE GENOMIC DNA]</scope>
    <source>
        <strain evidence="5">GPA1</strain>
    </source>
</reference>
<name>A0ABZ2YMT8_9BACT</name>
<dbReference type="SUPFAM" id="SSF49785">
    <property type="entry name" value="Galactose-binding domain-like"/>
    <property type="match status" value="2"/>
</dbReference>
<dbReference type="Gene3D" id="2.60.120.260">
    <property type="entry name" value="Galactose-binding domain-like"/>
    <property type="match status" value="2"/>
</dbReference>
<dbReference type="Gene3D" id="2.30.180.10">
    <property type="entry name" value="FAS1 domain"/>
    <property type="match status" value="1"/>
</dbReference>
<accession>A0ABZ2YMT8</accession>
<dbReference type="PROSITE" id="PS51257">
    <property type="entry name" value="PROKAR_LIPOPROTEIN"/>
    <property type="match status" value="1"/>
</dbReference>
<dbReference type="InterPro" id="IPR008979">
    <property type="entry name" value="Galactose-bd-like_sf"/>
</dbReference>
<evidence type="ECO:0000256" key="1">
    <source>
        <dbReference type="ARBA" id="ARBA00022729"/>
    </source>
</evidence>
<protein>
    <submittedName>
        <fullName evidence="4">Carbohydrate-binding protein</fullName>
    </submittedName>
</protein>
<dbReference type="InterPro" id="IPR005084">
    <property type="entry name" value="CBM6"/>
</dbReference>
<evidence type="ECO:0000313" key="4">
    <source>
        <dbReference type="EMBL" id="WZN41025.1"/>
    </source>
</evidence>
<dbReference type="SMART" id="SM00606">
    <property type="entry name" value="CBD_IV"/>
    <property type="match status" value="2"/>
</dbReference>
<keyword evidence="1 2" id="KW-0732">Signal</keyword>
<evidence type="ECO:0000259" key="3">
    <source>
        <dbReference type="PROSITE" id="PS51175"/>
    </source>
</evidence>
<feature type="signal peptide" evidence="2">
    <location>
        <begin position="1"/>
        <end position="17"/>
    </location>
</feature>
<feature type="domain" description="CBM6" evidence="3">
    <location>
        <begin position="408"/>
        <end position="538"/>
    </location>
</feature>
<feature type="domain" description="CBM6" evidence="3">
    <location>
        <begin position="255"/>
        <end position="377"/>
    </location>
</feature>
<dbReference type="SUPFAM" id="SSF82153">
    <property type="entry name" value="FAS1 domain"/>
    <property type="match status" value="1"/>
</dbReference>
<feature type="chain" id="PRO_5045545935" evidence="2">
    <location>
        <begin position="18"/>
        <end position="540"/>
    </location>
</feature>